<dbReference type="PANTHER" id="PTHR35333">
    <property type="entry name" value="BETA-LACTAMASE"/>
    <property type="match status" value="1"/>
</dbReference>
<dbReference type="SUPFAM" id="SSF56601">
    <property type="entry name" value="beta-lactamase/transpeptidase-like"/>
    <property type="match status" value="1"/>
</dbReference>
<dbReference type="Proteomes" id="UP001527866">
    <property type="component" value="Unassembled WGS sequence"/>
</dbReference>
<feature type="region of interest" description="Disordered" evidence="1">
    <location>
        <begin position="1"/>
        <end position="59"/>
    </location>
</feature>
<feature type="compositionally biased region" description="Low complexity" evidence="1">
    <location>
        <begin position="1"/>
        <end position="17"/>
    </location>
</feature>
<protein>
    <recommendedName>
        <fullName evidence="4">Serine hydrolase</fullName>
    </recommendedName>
</protein>
<sequence length="311" mass="31992">MLAAPMAAALDPPAARAETGAAPSTTPSVFAPPWHDPASSGTAGHGGPEGGPAALASDTERDLARELEAYRAEITGDFSVAAVELDSGTAFGYRADEPFTPGSVVKLDILTILLLKAQSDGRPLDEAERALARAAIGFSDNDAADGLFERIGTYAGFQEGRGRLGLADAGERFGGRWGLASTTARERLTLLSILYTDEGPLAPEYRETARGFLSGVAPEQAWGVSAADRGGGAELKNGWVPVESDGGRWAVNSTGRIVADDGRTYLVAVLSSGHPGYGSGVECTEHVAEAVVDAMAADIARQAPRGPVGSA</sequence>
<dbReference type="PANTHER" id="PTHR35333:SF3">
    <property type="entry name" value="BETA-LACTAMASE-TYPE TRANSPEPTIDASE FOLD CONTAINING PROTEIN"/>
    <property type="match status" value="1"/>
</dbReference>
<evidence type="ECO:0008006" key="4">
    <source>
        <dbReference type="Google" id="ProtNLM"/>
    </source>
</evidence>
<proteinExistence type="predicted"/>
<accession>A0ABT4U0V0</accession>
<name>A0ABT4U0V0_9ACTN</name>
<reference evidence="2 3" key="1">
    <citation type="submission" date="2023-01" db="EMBL/GenBank/DDBJ databases">
        <title>Draft genome sequence of Nocardiopsis sp. RSe5-2 isolated from halophytes.</title>
        <authorList>
            <person name="Duangmal K."/>
            <person name="Chantavorakit T."/>
        </authorList>
    </citation>
    <scope>NUCLEOTIDE SEQUENCE [LARGE SCALE GENOMIC DNA]</scope>
    <source>
        <strain evidence="2 3">RSe5-2</strain>
    </source>
</reference>
<keyword evidence="3" id="KW-1185">Reference proteome</keyword>
<comment type="caution">
    <text evidence="2">The sequence shown here is derived from an EMBL/GenBank/DDBJ whole genome shotgun (WGS) entry which is preliminary data.</text>
</comment>
<evidence type="ECO:0000256" key="1">
    <source>
        <dbReference type="SAM" id="MobiDB-lite"/>
    </source>
</evidence>
<dbReference type="EMBL" id="JAQFWQ010000010">
    <property type="protein sequence ID" value="MDA2810110.1"/>
    <property type="molecule type" value="Genomic_DNA"/>
</dbReference>
<gene>
    <name evidence="2" type="ORF">O4J56_05620</name>
</gene>
<dbReference type="InterPro" id="IPR000871">
    <property type="entry name" value="Beta-lactam_class-A"/>
</dbReference>
<evidence type="ECO:0000313" key="2">
    <source>
        <dbReference type="EMBL" id="MDA2810110.1"/>
    </source>
</evidence>
<dbReference type="Gene3D" id="3.40.710.10">
    <property type="entry name" value="DD-peptidase/beta-lactamase superfamily"/>
    <property type="match status" value="1"/>
</dbReference>
<dbReference type="InterPro" id="IPR012338">
    <property type="entry name" value="Beta-lactam/transpept-like"/>
</dbReference>
<dbReference type="RefSeq" id="WP_270684068.1">
    <property type="nucleotide sequence ID" value="NZ_JAQFWQ010000010.1"/>
</dbReference>
<organism evidence="2 3">
    <name type="scientific">Nocardiopsis endophytica</name>
    <dbReference type="NCBI Taxonomy" id="3018445"/>
    <lineage>
        <taxon>Bacteria</taxon>
        <taxon>Bacillati</taxon>
        <taxon>Actinomycetota</taxon>
        <taxon>Actinomycetes</taxon>
        <taxon>Streptosporangiales</taxon>
        <taxon>Nocardiopsidaceae</taxon>
        <taxon>Nocardiopsis</taxon>
    </lineage>
</organism>
<evidence type="ECO:0000313" key="3">
    <source>
        <dbReference type="Proteomes" id="UP001527866"/>
    </source>
</evidence>